<dbReference type="Gene3D" id="3.30.200.20">
    <property type="entry name" value="Phosphorylase Kinase, domain 1"/>
    <property type="match status" value="1"/>
</dbReference>
<dbReference type="EMBL" id="KZ613813">
    <property type="protein sequence ID" value="PMD59547.1"/>
    <property type="molecule type" value="Genomic_DNA"/>
</dbReference>
<dbReference type="SUPFAM" id="SSF53300">
    <property type="entry name" value="vWA-like"/>
    <property type="match status" value="1"/>
</dbReference>
<keyword evidence="2" id="KW-0964">Secreted</keyword>
<evidence type="ECO:0000313" key="8">
    <source>
        <dbReference type="EMBL" id="PMD59547.1"/>
    </source>
</evidence>
<dbReference type="InterPro" id="IPR052969">
    <property type="entry name" value="Thr-specific_kinase-like"/>
</dbReference>
<dbReference type="InParanoid" id="A0A2J6T941"/>
<dbReference type="RefSeq" id="XP_024736451.1">
    <property type="nucleotide sequence ID" value="XM_024884842.1"/>
</dbReference>
<evidence type="ECO:0000256" key="6">
    <source>
        <dbReference type="ARBA" id="ARBA00022777"/>
    </source>
</evidence>
<dbReference type="STRING" id="1095630.A0A2J6T941"/>
<dbReference type="PROSITE" id="PS51158">
    <property type="entry name" value="ALPHA_KINASE"/>
    <property type="match status" value="1"/>
</dbReference>
<dbReference type="CDD" id="cd04515">
    <property type="entry name" value="Alpha_kinase"/>
    <property type="match status" value="1"/>
</dbReference>
<evidence type="ECO:0000256" key="4">
    <source>
        <dbReference type="ARBA" id="ARBA00022679"/>
    </source>
</evidence>
<evidence type="ECO:0000259" key="7">
    <source>
        <dbReference type="PROSITE" id="PS51158"/>
    </source>
</evidence>
<dbReference type="AlphaFoldDB" id="A0A2J6T941"/>
<name>A0A2J6T941_9HELO</name>
<dbReference type="Gene3D" id="3.40.50.410">
    <property type="entry name" value="von Willebrand factor, type A domain"/>
    <property type="match status" value="1"/>
</dbReference>
<accession>A0A2J6T941</accession>
<dbReference type="GeneID" id="36592919"/>
<dbReference type="SMART" id="SM00811">
    <property type="entry name" value="Alpha_kinase"/>
    <property type="match status" value="1"/>
</dbReference>
<dbReference type="InterPro" id="IPR011009">
    <property type="entry name" value="Kinase-like_dom_sf"/>
</dbReference>
<gene>
    <name evidence="8" type="ORF">K444DRAFT_643340</name>
</gene>
<protein>
    <submittedName>
        <fullName evidence="8">Kinase-like protein</fullName>
    </submittedName>
</protein>
<dbReference type="PANTHER" id="PTHR47763">
    <property type="entry name" value="ALPHA-PROTEIN KINASE VWKA"/>
    <property type="match status" value="1"/>
</dbReference>
<dbReference type="SUPFAM" id="SSF56112">
    <property type="entry name" value="Protein kinase-like (PK-like)"/>
    <property type="match status" value="1"/>
</dbReference>
<dbReference type="CDD" id="cd00198">
    <property type="entry name" value="vWFA"/>
    <property type="match status" value="1"/>
</dbReference>
<reference evidence="8 9" key="1">
    <citation type="submission" date="2016-04" db="EMBL/GenBank/DDBJ databases">
        <title>A degradative enzymes factory behind the ericoid mycorrhizal symbiosis.</title>
        <authorList>
            <consortium name="DOE Joint Genome Institute"/>
            <person name="Martino E."/>
            <person name="Morin E."/>
            <person name="Grelet G."/>
            <person name="Kuo A."/>
            <person name="Kohler A."/>
            <person name="Daghino S."/>
            <person name="Barry K."/>
            <person name="Choi C."/>
            <person name="Cichocki N."/>
            <person name="Clum A."/>
            <person name="Copeland A."/>
            <person name="Hainaut M."/>
            <person name="Haridas S."/>
            <person name="Labutti K."/>
            <person name="Lindquist E."/>
            <person name="Lipzen A."/>
            <person name="Khouja H.-R."/>
            <person name="Murat C."/>
            <person name="Ohm R."/>
            <person name="Olson A."/>
            <person name="Spatafora J."/>
            <person name="Veneault-Fourrey C."/>
            <person name="Henrissat B."/>
            <person name="Grigoriev I."/>
            <person name="Martin F."/>
            <person name="Perotto S."/>
        </authorList>
    </citation>
    <scope>NUCLEOTIDE SEQUENCE [LARGE SCALE GENOMIC DNA]</scope>
    <source>
        <strain evidence="8 9">E</strain>
    </source>
</reference>
<dbReference type="InterPro" id="IPR004166">
    <property type="entry name" value="a-kinase_dom"/>
</dbReference>
<dbReference type="Pfam" id="PF25106">
    <property type="entry name" value="VWA_4"/>
    <property type="match status" value="1"/>
</dbReference>
<keyword evidence="3" id="KW-0723">Serine/threonine-protein kinase</keyword>
<dbReference type="InterPro" id="IPR056861">
    <property type="entry name" value="HMCN1-like_VWA"/>
</dbReference>
<dbReference type="GO" id="GO:0005524">
    <property type="term" value="F:ATP binding"/>
    <property type="evidence" value="ECO:0007669"/>
    <property type="project" value="InterPro"/>
</dbReference>
<evidence type="ECO:0000256" key="5">
    <source>
        <dbReference type="ARBA" id="ARBA00022729"/>
    </source>
</evidence>
<dbReference type="GO" id="GO:0004674">
    <property type="term" value="F:protein serine/threonine kinase activity"/>
    <property type="evidence" value="ECO:0007669"/>
    <property type="project" value="UniProtKB-KW"/>
</dbReference>
<dbReference type="OrthoDB" id="301415at2759"/>
<evidence type="ECO:0000256" key="3">
    <source>
        <dbReference type="ARBA" id="ARBA00022527"/>
    </source>
</evidence>
<evidence type="ECO:0000313" key="9">
    <source>
        <dbReference type="Proteomes" id="UP000235371"/>
    </source>
</evidence>
<organism evidence="8 9">
    <name type="scientific">Hyaloscypha bicolor E</name>
    <dbReference type="NCBI Taxonomy" id="1095630"/>
    <lineage>
        <taxon>Eukaryota</taxon>
        <taxon>Fungi</taxon>
        <taxon>Dikarya</taxon>
        <taxon>Ascomycota</taxon>
        <taxon>Pezizomycotina</taxon>
        <taxon>Leotiomycetes</taxon>
        <taxon>Helotiales</taxon>
        <taxon>Hyaloscyphaceae</taxon>
        <taxon>Hyaloscypha</taxon>
        <taxon>Hyaloscypha bicolor</taxon>
    </lineage>
</organism>
<evidence type="ECO:0000256" key="2">
    <source>
        <dbReference type="ARBA" id="ARBA00022525"/>
    </source>
</evidence>
<keyword evidence="4" id="KW-0808">Transferase</keyword>
<evidence type="ECO:0000256" key="1">
    <source>
        <dbReference type="ARBA" id="ARBA00004613"/>
    </source>
</evidence>
<dbReference type="InterPro" id="IPR036465">
    <property type="entry name" value="vWFA_dom_sf"/>
</dbReference>
<dbReference type="Pfam" id="PF02816">
    <property type="entry name" value="Alpha_kinase"/>
    <property type="match status" value="1"/>
</dbReference>
<comment type="subcellular location">
    <subcellularLocation>
        <location evidence="1">Secreted</location>
    </subcellularLocation>
</comment>
<keyword evidence="5" id="KW-0732">Signal</keyword>
<feature type="domain" description="Alpha-type protein kinase" evidence="7">
    <location>
        <begin position="377"/>
        <end position="596"/>
    </location>
</feature>
<sequence>MKVAELSRDVEKERAVADRLKREADLSATEAKFRELQLKREVRASGVNSGRRSAAGMFKAVCSTDLLFLMDTTGSMLNHIKAAKDQVRSIMKDIKLAFLNEAEIRFAVVGYKDHGDTPNIQFLDFTSNVDRVHAFLNGLAATGGNDEPEDVLGGLRQALNASWKQQTRCIVHIADAPPHGHKLQNKPCKDDRYPNVGYCPHGITLEPMLKQMIGLSINYALLRINSSTDRMALAFHEAYSAASADCVLLSSNQFYSDASNYSYPGGGLSKGNVKGSLLFEETELGTTFSALRHLIVNMVTSSASRTAVRVSTARAKSTGKKLWSDLATTLGAIGEDHDEGDAEDTRLETVPPMWHLRDWFNETLMVEGFSPDVVRHDANTLNDMMAHDDNITMGITELTVHKRDHPFAQGALRVAFYARTAASANRYVVKSFKRGGKRLAHLAEDMRCQALCKAFALDFNALLGEEHSIDFIVTTCLKGKSGTDSGDECLSLEPFIEGTYVKYNNNCGFVNKDNPSDRFSQAAQAFSHFTFERSRGRFLVSDIQGVENIMTDPVIHTLDPERFKLADANLGKEGFKFFFATHTCNSICAKLGLKTNAAMIMSGKYQFRESWPSIYNNVCCSNKLCGKIMRLSSSKTSEKFSGYHWCDICWSQLRSSVAKLVCLDPGPHHEFEVSRFFYESQGRSTPRRCATHRGGEGEDITMADSRTRTRTRTRTEVVGENFWARLKSAKREKSVVSLRGR</sequence>
<dbReference type="Proteomes" id="UP000235371">
    <property type="component" value="Unassembled WGS sequence"/>
</dbReference>
<dbReference type="PANTHER" id="PTHR47763:SF4">
    <property type="entry name" value="ALPHA-PROTEIN KINASE VWKA"/>
    <property type="match status" value="1"/>
</dbReference>
<proteinExistence type="predicted"/>
<keyword evidence="9" id="KW-1185">Reference proteome</keyword>
<keyword evidence="6 8" id="KW-0418">Kinase</keyword>